<feature type="transmembrane region" description="Helical" evidence="11">
    <location>
        <begin position="402"/>
        <end position="420"/>
    </location>
</feature>
<evidence type="ECO:0000313" key="13">
    <source>
        <dbReference type="EMBL" id="KAH6692634.1"/>
    </source>
</evidence>
<evidence type="ECO:0000256" key="9">
    <source>
        <dbReference type="ARBA" id="ARBA00023136"/>
    </source>
</evidence>
<feature type="transmembrane region" description="Helical" evidence="11">
    <location>
        <begin position="567"/>
        <end position="585"/>
    </location>
</feature>
<feature type="transmembrane region" description="Helical" evidence="11">
    <location>
        <begin position="178"/>
        <end position="198"/>
    </location>
</feature>
<comment type="similarity">
    <text evidence="2">Belongs to the major facilitator superfamily.</text>
</comment>
<dbReference type="PROSITE" id="PS50850">
    <property type="entry name" value="MFS"/>
    <property type="match status" value="1"/>
</dbReference>
<name>A0A9P8VIF0_9PEZI</name>
<evidence type="ECO:0000313" key="14">
    <source>
        <dbReference type="Proteomes" id="UP000770015"/>
    </source>
</evidence>
<feature type="transmembrane region" description="Helical" evidence="11">
    <location>
        <begin position="118"/>
        <end position="137"/>
    </location>
</feature>
<evidence type="ECO:0000256" key="1">
    <source>
        <dbReference type="ARBA" id="ARBA00004141"/>
    </source>
</evidence>
<keyword evidence="6 11" id="KW-1133">Transmembrane helix</keyword>
<keyword evidence="8" id="KW-0406">Ion transport</keyword>
<evidence type="ECO:0000256" key="4">
    <source>
        <dbReference type="ARBA" id="ARBA00022496"/>
    </source>
</evidence>
<dbReference type="InterPro" id="IPR011701">
    <property type="entry name" value="MFS"/>
</dbReference>
<dbReference type="EMBL" id="JAGSXJ010000004">
    <property type="protein sequence ID" value="KAH6692634.1"/>
    <property type="molecule type" value="Genomic_DNA"/>
</dbReference>
<evidence type="ECO:0000256" key="10">
    <source>
        <dbReference type="SAM" id="MobiDB-lite"/>
    </source>
</evidence>
<feature type="transmembrane region" description="Helical" evidence="11">
    <location>
        <begin position="361"/>
        <end position="382"/>
    </location>
</feature>
<dbReference type="InterPro" id="IPR036259">
    <property type="entry name" value="MFS_trans_sf"/>
</dbReference>
<comment type="caution">
    <text evidence="13">The sequence shown here is derived from an EMBL/GenBank/DDBJ whole genome shotgun (WGS) entry which is preliminary data.</text>
</comment>
<dbReference type="FunFam" id="1.20.1250.20:FF:000302">
    <property type="entry name" value="MFS siderochrome iron transporter MirB"/>
    <property type="match status" value="1"/>
</dbReference>
<evidence type="ECO:0000256" key="8">
    <source>
        <dbReference type="ARBA" id="ARBA00023065"/>
    </source>
</evidence>
<reference evidence="13" key="1">
    <citation type="journal article" date="2021" name="Nat. Commun.">
        <title>Genetic determinants of endophytism in the Arabidopsis root mycobiome.</title>
        <authorList>
            <person name="Mesny F."/>
            <person name="Miyauchi S."/>
            <person name="Thiergart T."/>
            <person name="Pickel B."/>
            <person name="Atanasova L."/>
            <person name="Karlsson M."/>
            <person name="Huettel B."/>
            <person name="Barry K.W."/>
            <person name="Haridas S."/>
            <person name="Chen C."/>
            <person name="Bauer D."/>
            <person name="Andreopoulos W."/>
            <person name="Pangilinan J."/>
            <person name="LaButti K."/>
            <person name="Riley R."/>
            <person name="Lipzen A."/>
            <person name="Clum A."/>
            <person name="Drula E."/>
            <person name="Henrissat B."/>
            <person name="Kohler A."/>
            <person name="Grigoriev I.V."/>
            <person name="Martin F.M."/>
            <person name="Hacquard S."/>
        </authorList>
    </citation>
    <scope>NUCLEOTIDE SEQUENCE</scope>
    <source>
        <strain evidence="13">MPI-SDFR-AT-0117</strain>
    </source>
</reference>
<dbReference type="GO" id="GO:0010106">
    <property type="term" value="P:cellular response to iron ion starvation"/>
    <property type="evidence" value="ECO:0007669"/>
    <property type="project" value="UniProtKB-ARBA"/>
</dbReference>
<keyword evidence="9 11" id="KW-0472">Membrane</keyword>
<dbReference type="Pfam" id="PF07690">
    <property type="entry name" value="MFS_1"/>
    <property type="match status" value="1"/>
</dbReference>
<evidence type="ECO:0000256" key="3">
    <source>
        <dbReference type="ARBA" id="ARBA00022448"/>
    </source>
</evidence>
<dbReference type="PANTHER" id="PTHR23501:SF50">
    <property type="entry name" value="MFS SIDEROCHROME IRON TRANSPORTER MIRB (AFU_ORTHOLOGUE AFUA_3G03640)-RELATED"/>
    <property type="match status" value="1"/>
</dbReference>
<evidence type="ECO:0000256" key="5">
    <source>
        <dbReference type="ARBA" id="ARBA00022692"/>
    </source>
</evidence>
<proteinExistence type="inferred from homology"/>
<feature type="transmembrane region" description="Helical" evidence="11">
    <location>
        <begin position="491"/>
        <end position="513"/>
    </location>
</feature>
<dbReference type="FunFam" id="1.20.1250.20:FF:000284">
    <property type="entry name" value="Siderophore iron transporter mirB"/>
    <property type="match status" value="1"/>
</dbReference>
<dbReference type="GO" id="GO:0005886">
    <property type="term" value="C:plasma membrane"/>
    <property type="evidence" value="ECO:0007669"/>
    <property type="project" value="TreeGrafter"/>
</dbReference>
<dbReference type="GO" id="GO:0006826">
    <property type="term" value="P:iron ion transport"/>
    <property type="evidence" value="ECO:0007669"/>
    <property type="project" value="UniProtKB-KW"/>
</dbReference>
<dbReference type="SUPFAM" id="SSF103473">
    <property type="entry name" value="MFS general substrate transporter"/>
    <property type="match status" value="2"/>
</dbReference>
<evidence type="ECO:0000256" key="11">
    <source>
        <dbReference type="SAM" id="Phobius"/>
    </source>
</evidence>
<feature type="transmembrane region" description="Helical" evidence="11">
    <location>
        <begin position="452"/>
        <end position="479"/>
    </location>
</feature>
<feature type="transmembrane region" description="Helical" evidence="11">
    <location>
        <begin position="283"/>
        <end position="311"/>
    </location>
</feature>
<keyword evidence="3" id="KW-0813">Transport</keyword>
<dbReference type="OrthoDB" id="4078873at2759"/>
<keyword evidence="5 11" id="KW-0812">Transmembrane</keyword>
<dbReference type="InterPro" id="IPR020846">
    <property type="entry name" value="MFS_dom"/>
</dbReference>
<organism evidence="13 14">
    <name type="scientific">Plectosphaerella plurivora</name>
    <dbReference type="NCBI Taxonomy" id="936078"/>
    <lineage>
        <taxon>Eukaryota</taxon>
        <taxon>Fungi</taxon>
        <taxon>Dikarya</taxon>
        <taxon>Ascomycota</taxon>
        <taxon>Pezizomycotina</taxon>
        <taxon>Sordariomycetes</taxon>
        <taxon>Hypocreomycetidae</taxon>
        <taxon>Glomerellales</taxon>
        <taxon>Plectosphaerellaceae</taxon>
        <taxon>Plectosphaerella</taxon>
    </lineage>
</organism>
<feature type="domain" description="Major facilitator superfamily (MFS) profile" evidence="12">
    <location>
        <begin position="84"/>
        <end position="588"/>
    </location>
</feature>
<feature type="region of interest" description="Disordered" evidence="10">
    <location>
        <begin position="1"/>
        <end position="52"/>
    </location>
</feature>
<feature type="transmembrane region" description="Helical" evidence="11">
    <location>
        <begin position="205"/>
        <end position="223"/>
    </location>
</feature>
<feature type="transmembrane region" description="Helical" evidence="11">
    <location>
        <begin position="323"/>
        <end position="340"/>
    </location>
</feature>
<feature type="transmembrane region" description="Helical" evidence="11">
    <location>
        <begin position="81"/>
        <end position="106"/>
    </location>
</feature>
<keyword evidence="4" id="KW-0410">Iron transport</keyword>
<keyword evidence="14" id="KW-1185">Reference proteome</keyword>
<dbReference type="GO" id="GO:0022857">
    <property type="term" value="F:transmembrane transporter activity"/>
    <property type="evidence" value="ECO:0007669"/>
    <property type="project" value="InterPro"/>
</dbReference>
<evidence type="ECO:0000256" key="7">
    <source>
        <dbReference type="ARBA" id="ARBA00023004"/>
    </source>
</evidence>
<dbReference type="Proteomes" id="UP000770015">
    <property type="component" value="Unassembled WGS sequence"/>
</dbReference>
<gene>
    <name evidence="13" type="ORF">F5X68DRAFT_149145</name>
</gene>
<dbReference type="AlphaFoldDB" id="A0A9P8VIF0"/>
<evidence type="ECO:0000256" key="6">
    <source>
        <dbReference type="ARBA" id="ARBA00022989"/>
    </source>
</evidence>
<dbReference type="PANTHER" id="PTHR23501">
    <property type="entry name" value="MAJOR FACILITATOR SUPERFAMILY"/>
    <property type="match status" value="1"/>
</dbReference>
<dbReference type="Gene3D" id="1.20.1250.20">
    <property type="entry name" value="MFS general substrate transporter like domains"/>
    <property type="match status" value="2"/>
</dbReference>
<comment type="subcellular location">
    <subcellularLocation>
        <location evidence="1">Membrane</location>
        <topology evidence="1">Multi-pass membrane protein</topology>
    </subcellularLocation>
</comment>
<sequence>MSFLNKFRSSKGEEPQAAAPATTDDLEIQRAPETTVINEKNPDGTAVEGDLKPDLELPTTEAQRGVQKIEAVTLTWSKGQLAALLGLIWLLFMTNGLRLSILWGMLPYVTSDFQSHSLVAVINIVSDSMTAAVYIPMAKILDVWGRAEGFALMVGSATLGLILMAVSQNLATFAAAQLFYAVGFAGIIYTVCVLAADVTNLRNRGLAFAFTSSPYMITAFAGPKAAEGFLLNVNWRWGFGAFAIILPFVTAPLFGILKLQERKAIKNGIFFKEKSNRTILQSIWYYIVQFDALGVVLFAGGLTTFLLPFTLARQAPNGWATDYIIAMIVTGFVTLVLFVLQQIYLSPAPFMKQEFLFNRTVVAACLIDFTYQMSYYCWNYYFQSFLQVVYNLTISEAGYVNSTFQVVSGVLLFIVGYLIRRTGYYKWLFYIATPLYVFALGLMIYFRQPGTHIGYIIMCEIFISMGGAVFILGMQLAVLAAVDHQHVASALAVLFVSGTLGGAVGGTVSGAIWTNTFSTALVKFVPESIQADIPTIYGNIVAQLSYPVGSPERLGIQYAYGYAQTRMLAAGVGVMSLGFIWMFLLKNINVKKMSQTRGVVF</sequence>
<feature type="transmembrane region" description="Helical" evidence="11">
    <location>
        <begin position="149"/>
        <end position="166"/>
    </location>
</feature>
<accession>A0A9P8VIF0</accession>
<keyword evidence="7" id="KW-0408">Iron</keyword>
<evidence type="ECO:0000256" key="2">
    <source>
        <dbReference type="ARBA" id="ARBA00008335"/>
    </source>
</evidence>
<feature type="transmembrane region" description="Helical" evidence="11">
    <location>
        <begin position="427"/>
        <end position="446"/>
    </location>
</feature>
<protein>
    <submittedName>
        <fullName evidence="13">Siderophore iron transporter mirB</fullName>
    </submittedName>
</protein>
<evidence type="ECO:0000259" key="12">
    <source>
        <dbReference type="PROSITE" id="PS50850"/>
    </source>
</evidence>
<feature type="transmembrane region" description="Helical" evidence="11">
    <location>
        <begin position="235"/>
        <end position="257"/>
    </location>
</feature>